<organism evidence="3 4">
    <name type="scientific">Rhodoferax ferrireducens</name>
    <dbReference type="NCBI Taxonomy" id="192843"/>
    <lineage>
        <taxon>Bacteria</taxon>
        <taxon>Pseudomonadati</taxon>
        <taxon>Pseudomonadota</taxon>
        <taxon>Betaproteobacteria</taxon>
        <taxon>Burkholderiales</taxon>
        <taxon>Comamonadaceae</taxon>
        <taxon>Rhodoferax</taxon>
    </lineage>
</organism>
<comment type="caution">
    <text evidence="3">The sequence shown here is derived from an EMBL/GenBank/DDBJ whole genome shotgun (WGS) entry which is preliminary data.</text>
</comment>
<dbReference type="AlphaFoldDB" id="A0A1W9KS71"/>
<dbReference type="Pfam" id="PF26340">
    <property type="entry name" value="DNA-SBD_ScoMcrA"/>
    <property type="match status" value="1"/>
</dbReference>
<evidence type="ECO:0000313" key="3">
    <source>
        <dbReference type="EMBL" id="OQW87134.1"/>
    </source>
</evidence>
<dbReference type="PIRSF" id="PIRSF030850">
    <property type="entry name" value="UCP030850"/>
    <property type="match status" value="1"/>
</dbReference>
<dbReference type="EMBL" id="MTEI01000010">
    <property type="protein sequence ID" value="OQW87134.1"/>
    <property type="molecule type" value="Genomic_DNA"/>
</dbReference>
<sequence length="301" mass="34211">MTRDEVIQAFDAIRVWHNGDRRAVHKPLLVLLALSRINDSTSQMMDWVEIEPVLKELLREFGPDSSATTRHYPFWHLQTDKLWRLLAPEFILNHPAGATPTLAELRQHHVRGGFADNIYNVLKRDPALVDTVAQRIVESHFPETIRSDVLNAVGLAPVEYLVKTHAPQRQRDPGFRAKVLMAYQYRCAVCGHDLRMGQQSIGLEAAHIKWFQADGPDEVTNGIAMCSLHHKVFDLGAFKILPGTYQMVFSQHLNGSEAASQRMLAYHGAGMILPQAQEYLPHPANLDWHTKQVFKKPVRPR</sequence>
<dbReference type="NCBIfam" id="NF045808">
    <property type="entry name" value="PT-DNA_restrict"/>
    <property type="match status" value="1"/>
</dbReference>
<accession>A0A1W9KS71</accession>
<dbReference type="Pfam" id="PF13391">
    <property type="entry name" value="HNH_2"/>
    <property type="match status" value="1"/>
</dbReference>
<dbReference type="Proteomes" id="UP000192505">
    <property type="component" value="Unassembled WGS sequence"/>
</dbReference>
<name>A0A1W9KS71_9BURK</name>
<proteinExistence type="predicted"/>
<protein>
    <submittedName>
        <fullName evidence="3">Uncharacterized protein</fullName>
    </submittedName>
</protein>
<dbReference type="InterPro" id="IPR058813">
    <property type="entry name" value="DNA-SBD_ScoMcrA"/>
</dbReference>
<dbReference type="InterPro" id="IPR011396">
    <property type="entry name" value="PT_DNA_restrict"/>
</dbReference>
<feature type="domain" description="ScoMcrA-like DNA sulfur-binding" evidence="2">
    <location>
        <begin position="4"/>
        <end position="156"/>
    </location>
</feature>
<gene>
    <name evidence="3" type="ORF">BWK72_14290</name>
</gene>
<feature type="domain" description="HNH nuclease" evidence="1">
    <location>
        <begin position="187"/>
        <end position="238"/>
    </location>
</feature>
<dbReference type="InterPro" id="IPR003615">
    <property type="entry name" value="HNH_nuc"/>
</dbReference>
<evidence type="ECO:0000259" key="1">
    <source>
        <dbReference type="Pfam" id="PF13391"/>
    </source>
</evidence>
<evidence type="ECO:0000259" key="2">
    <source>
        <dbReference type="Pfam" id="PF26340"/>
    </source>
</evidence>
<evidence type="ECO:0000313" key="4">
    <source>
        <dbReference type="Proteomes" id="UP000192505"/>
    </source>
</evidence>
<reference evidence="3 4" key="1">
    <citation type="submission" date="2017-01" db="EMBL/GenBank/DDBJ databases">
        <title>Novel large sulfur bacteria in the metagenomes of groundwater-fed chemosynthetic microbial mats in the Lake Huron basin.</title>
        <authorList>
            <person name="Sharrar A.M."/>
            <person name="Flood B.E."/>
            <person name="Bailey J.V."/>
            <person name="Jones D.S."/>
            <person name="Biddanda B."/>
            <person name="Ruberg S.A."/>
            <person name="Marcus D.N."/>
            <person name="Dick G.J."/>
        </authorList>
    </citation>
    <scope>NUCLEOTIDE SEQUENCE [LARGE SCALE GENOMIC DNA]</scope>
    <source>
        <strain evidence="3">A7</strain>
    </source>
</reference>